<feature type="region of interest" description="Disordered" evidence="1">
    <location>
        <begin position="117"/>
        <end position="165"/>
    </location>
</feature>
<feature type="region of interest" description="Disordered" evidence="1">
    <location>
        <begin position="1"/>
        <end position="21"/>
    </location>
</feature>
<feature type="compositionally biased region" description="Basic and acidic residues" evidence="1">
    <location>
        <begin position="190"/>
        <end position="204"/>
    </location>
</feature>
<feature type="compositionally biased region" description="Polar residues" evidence="1">
    <location>
        <begin position="294"/>
        <end position="306"/>
    </location>
</feature>
<reference evidence="2" key="2">
    <citation type="submission" date="2015-06" db="UniProtKB">
        <authorList>
            <consortium name="EnsemblProtists"/>
        </authorList>
    </citation>
    <scope>IDENTIFICATION</scope>
    <source>
        <strain evidence="2">Pr102</strain>
    </source>
</reference>
<evidence type="ECO:0000313" key="2">
    <source>
        <dbReference type="EnsemblProtists" id="Phyra96826"/>
    </source>
</evidence>
<feature type="compositionally biased region" description="Polar residues" evidence="1">
    <location>
        <begin position="213"/>
        <end position="227"/>
    </location>
</feature>
<feature type="compositionally biased region" description="Acidic residues" evidence="1">
    <location>
        <begin position="77"/>
        <end position="90"/>
    </location>
</feature>
<sequence>MTDESAPPPPPPASPPPPLETTIGKYIARFRFEKPQPREARVAAQRSDFWWTKSPRYSPSASPASTWASGGVFRFPEEEEDGVSDAFTEEEEKRSNIREVSDVDSVESKLRRRLGVYSSEEGQKLTTSTSVDALQSWGSAEWSSEEFEEEEGEEGEEAGGEDPEEVIARVRKRLGWGATTSTVAATARLKPIELKLSMDQEEKRGRLKPPSSPGSYTRGESLNSFGYSSVERGRFEEASSMGSAGAKEEKEEEEQWVSVTKSEEKIAGSVSSLGESDTQSRRTEPSPLEFTATEPHSSNSSVNYRQESAAREELGDDQIAPVNESCGADVQTEEKDSISSSSSPREEGEKTPTETTKTLDSLRLSITKPSTPHKGQQ</sequence>
<dbReference type="VEuPathDB" id="FungiDB:KRP23_9742"/>
<protein>
    <submittedName>
        <fullName evidence="2">Uncharacterized protein</fullName>
    </submittedName>
</protein>
<dbReference type="InParanoid" id="H3HE70"/>
<dbReference type="AlphaFoldDB" id="H3HE70"/>
<dbReference type="eggNOG" id="ENOG502STMF">
    <property type="taxonomic scope" value="Eukaryota"/>
</dbReference>
<feature type="region of interest" description="Disordered" evidence="1">
    <location>
        <begin position="187"/>
        <end position="377"/>
    </location>
</feature>
<dbReference type="HOGENOM" id="CLU_798038_0_0_1"/>
<dbReference type="EnsemblProtists" id="Phyra96826">
    <property type="protein sequence ID" value="Phyra96826"/>
    <property type="gene ID" value="Phyra96826"/>
</dbReference>
<evidence type="ECO:0000313" key="3">
    <source>
        <dbReference type="Proteomes" id="UP000005238"/>
    </source>
</evidence>
<feature type="compositionally biased region" description="Acidic residues" evidence="1">
    <location>
        <begin position="143"/>
        <end position="165"/>
    </location>
</feature>
<feature type="compositionally biased region" description="Pro residues" evidence="1">
    <location>
        <begin position="1"/>
        <end position="19"/>
    </location>
</feature>
<keyword evidence="3" id="KW-1185">Reference proteome</keyword>
<name>H3HE70_PHYRM</name>
<feature type="region of interest" description="Disordered" evidence="1">
    <location>
        <begin position="75"/>
        <end position="102"/>
    </location>
</feature>
<feature type="compositionally biased region" description="Polar residues" evidence="1">
    <location>
        <begin position="124"/>
        <end position="133"/>
    </location>
</feature>
<dbReference type="Proteomes" id="UP000005238">
    <property type="component" value="Unassembled WGS sequence"/>
</dbReference>
<proteinExistence type="predicted"/>
<dbReference type="VEuPathDB" id="FungiDB:KRP22_13611"/>
<dbReference type="EMBL" id="DS566107">
    <property type="status" value="NOT_ANNOTATED_CDS"/>
    <property type="molecule type" value="Genomic_DNA"/>
</dbReference>
<feature type="compositionally biased region" description="Basic and acidic residues" evidence="1">
    <location>
        <begin position="91"/>
        <end position="102"/>
    </location>
</feature>
<accession>H3HE70</accession>
<organism evidence="2 3">
    <name type="scientific">Phytophthora ramorum</name>
    <name type="common">Sudden oak death agent</name>
    <dbReference type="NCBI Taxonomy" id="164328"/>
    <lineage>
        <taxon>Eukaryota</taxon>
        <taxon>Sar</taxon>
        <taxon>Stramenopiles</taxon>
        <taxon>Oomycota</taxon>
        <taxon>Peronosporomycetes</taxon>
        <taxon>Peronosporales</taxon>
        <taxon>Peronosporaceae</taxon>
        <taxon>Phytophthora</taxon>
    </lineage>
</organism>
<evidence type="ECO:0000256" key="1">
    <source>
        <dbReference type="SAM" id="MobiDB-lite"/>
    </source>
</evidence>
<feature type="compositionally biased region" description="Polar residues" evidence="1">
    <location>
        <begin position="367"/>
        <end position="377"/>
    </location>
</feature>
<reference evidence="3" key="1">
    <citation type="journal article" date="2006" name="Science">
        <title>Phytophthora genome sequences uncover evolutionary origins and mechanisms of pathogenesis.</title>
        <authorList>
            <person name="Tyler B.M."/>
            <person name="Tripathy S."/>
            <person name="Zhang X."/>
            <person name="Dehal P."/>
            <person name="Jiang R.H."/>
            <person name="Aerts A."/>
            <person name="Arredondo F.D."/>
            <person name="Baxter L."/>
            <person name="Bensasson D."/>
            <person name="Beynon J.L."/>
            <person name="Chapman J."/>
            <person name="Damasceno C.M."/>
            <person name="Dorrance A.E."/>
            <person name="Dou D."/>
            <person name="Dickerman A.W."/>
            <person name="Dubchak I.L."/>
            <person name="Garbelotto M."/>
            <person name="Gijzen M."/>
            <person name="Gordon S.G."/>
            <person name="Govers F."/>
            <person name="Grunwald N.J."/>
            <person name="Huang W."/>
            <person name="Ivors K.L."/>
            <person name="Jones R.W."/>
            <person name="Kamoun S."/>
            <person name="Krampis K."/>
            <person name="Lamour K.H."/>
            <person name="Lee M.K."/>
            <person name="McDonald W.H."/>
            <person name="Medina M."/>
            <person name="Meijer H.J."/>
            <person name="Nordberg E.K."/>
            <person name="Maclean D.J."/>
            <person name="Ospina-Giraldo M.D."/>
            <person name="Morris P.F."/>
            <person name="Phuntumart V."/>
            <person name="Putnam N.H."/>
            <person name="Rash S."/>
            <person name="Rose J.K."/>
            <person name="Sakihama Y."/>
            <person name="Salamov A.A."/>
            <person name="Savidor A."/>
            <person name="Scheuring C.F."/>
            <person name="Smith B.M."/>
            <person name="Sobral B.W."/>
            <person name="Terry A."/>
            <person name="Torto-Alalibo T.A."/>
            <person name="Win J."/>
            <person name="Xu Z."/>
            <person name="Zhang H."/>
            <person name="Grigoriev I.V."/>
            <person name="Rokhsar D.S."/>
            <person name="Boore J.L."/>
        </authorList>
    </citation>
    <scope>NUCLEOTIDE SEQUENCE [LARGE SCALE GENOMIC DNA]</scope>
    <source>
        <strain evidence="3">Pr102</strain>
    </source>
</reference>